<proteinExistence type="predicted"/>
<dbReference type="SUPFAM" id="SSF50156">
    <property type="entry name" value="PDZ domain-like"/>
    <property type="match status" value="1"/>
</dbReference>
<dbReference type="Gene3D" id="2.30.42.10">
    <property type="match status" value="1"/>
</dbReference>
<gene>
    <name evidence="5" type="ORF">MATL_G00069620</name>
</gene>
<feature type="region of interest" description="Disordered" evidence="3">
    <location>
        <begin position="1"/>
        <end position="36"/>
    </location>
</feature>
<dbReference type="CDD" id="cd06713">
    <property type="entry name" value="PDZ_tamalin_CYTIP-like"/>
    <property type="match status" value="1"/>
</dbReference>
<feature type="region of interest" description="Disordered" evidence="3">
    <location>
        <begin position="317"/>
        <end position="343"/>
    </location>
</feature>
<dbReference type="GO" id="GO:0005737">
    <property type="term" value="C:cytoplasm"/>
    <property type="evidence" value="ECO:0007669"/>
    <property type="project" value="UniProtKB-SubCell"/>
</dbReference>
<accession>A0A9D3Q6T4</accession>
<dbReference type="PANTHER" id="PTHR15963">
    <property type="entry name" value="GENERAL RECEPTOR FOR PHOSPHOINOSITIDES 1-ASSOCIATED SCAFFOLD PROTEIN-RELATED"/>
    <property type="match status" value="1"/>
</dbReference>
<name>A0A9D3Q6T4_MEGAT</name>
<sequence length="370" mass="41611">MRNMTFRRLKKQSSNRTAPPNSAEMHFPSSRTDNSKTLVSLNNSSDVYNYKTLAYSGGTLPRNHRKGGLQTWKSPEQRRKVIVLEKKDGETFGFEIQTYGLHQENQASVEMCTFICEVRADSPAHRAGLRDGDTISSVNETSVEGFQHTEIVQLIRSSGNTIRLETVYSDSIRRAELEAKLQYLKQTLHEKWNEYEILMRREERLVHGVRVGEAALYESLESAKALVYSSLHELIPAPSPTPSHPAHCTMSASGQPNVPVKDGPLAHTLSHRGAHTNDSSNGSTERRRQRVIRTASDLLTTAKTHLTRSASTRSYLNGVTGDGIWEKQEGSGQDSYSSLPRKAKQNSFRRHLLKFLPGLQRPLEEEESKP</sequence>
<feature type="domain" description="PDZ" evidence="4">
    <location>
        <begin position="81"/>
        <end position="170"/>
    </location>
</feature>
<evidence type="ECO:0000313" key="5">
    <source>
        <dbReference type="EMBL" id="KAG7477438.1"/>
    </source>
</evidence>
<comment type="caution">
    <text evidence="5">The sequence shown here is derived from an EMBL/GenBank/DDBJ whole genome shotgun (WGS) entry which is preliminary data.</text>
</comment>
<evidence type="ECO:0000256" key="1">
    <source>
        <dbReference type="ARBA" id="ARBA00004496"/>
    </source>
</evidence>
<dbReference type="Pfam" id="PF00595">
    <property type="entry name" value="PDZ"/>
    <property type="match status" value="1"/>
</dbReference>
<evidence type="ECO:0000256" key="2">
    <source>
        <dbReference type="ARBA" id="ARBA00022490"/>
    </source>
</evidence>
<dbReference type="PANTHER" id="PTHR15963:SF3">
    <property type="entry name" value="PROTEIN TAMALIN"/>
    <property type="match status" value="1"/>
</dbReference>
<dbReference type="EMBL" id="JAFDVH010000005">
    <property type="protein sequence ID" value="KAG7477438.1"/>
    <property type="molecule type" value="Genomic_DNA"/>
</dbReference>
<dbReference type="PROSITE" id="PS50106">
    <property type="entry name" value="PDZ"/>
    <property type="match status" value="1"/>
</dbReference>
<organism evidence="5 6">
    <name type="scientific">Megalops atlanticus</name>
    <name type="common">Tarpon</name>
    <name type="synonym">Clupea gigantea</name>
    <dbReference type="NCBI Taxonomy" id="7932"/>
    <lineage>
        <taxon>Eukaryota</taxon>
        <taxon>Metazoa</taxon>
        <taxon>Chordata</taxon>
        <taxon>Craniata</taxon>
        <taxon>Vertebrata</taxon>
        <taxon>Euteleostomi</taxon>
        <taxon>Actinopterygii</taxon>
        <taxon>Neopterygii</taxon>
        <taxon>Teleostei</taxon>
        <taxon>Elopiformes</taxon>
        <taxon>Megalopidae</taxon>
        <taxon>Megalops</taxon>
    </lineage>
</organism>
<dbReference type="SMART" id="SM00228">
    <property type="entry name" value="PDZ"/>
    <property type="match status" value="1"/>
</dbReference>
<dbReference type="Proteomes" id="UP001046870">
    <property type="component" value="Chromosome 5"/>
</dbReference>
<keyword evidence="6" id="KW-1185">Reference proteome</keyword>
<dbReference type="OrthoDB" id="10041077at2759"/>
<evidence type="ECO:0000313" key="6">
    <source>
        <dbReference type="Proteomes" id="UP001046870"/>
    </source>
</evidence>
<feature type="compositionally biased region" description="Basic residues" evidence="3">
    <location>
        <begin position="1"/>
        <end position="13"/>
    </location>
</feature>
<feature type="region of interest" description="Disordered" evidence="3">
    <location>
        <begin position="239"/>
        <end position="289"/>
    </location>
</feature>
<dbReference type="InterPro" id="IPR052122">
    <property type="entry name" value="Intracell_Traff_Signaling_Reg"/>
</dbReference>
<dbReference type="InterPro" id="IPR001478">
    <property type="entry name" value="PDZ"/>
</dbReference>
<keyword evidence="2" id="KW-0963">Cytoplasm</keyword>
<evidence type="ECO:0000259" key="4">
    <source>
        <dbReference type="PROSITE" id="PS50106"/>
    </source>
</evidence>
<evidence type="ECO:0000256" key="3">
    <source>
        <dbReference type="SAM" id="MobiDB-lite"/>
    </source>
</evidence>
<reference evidence="5" key="1">
    <citation type="submission" date="2021-01" db="EMBL/GenBank/DDBJ databases">
        <authorList>
            <person name="Zahm M."/>
            <person name="Roques C."/>
            <person name="Cabau C."/>
            <person name="Klopp C."/>
            <person name="Donnadieu C."/>
            <person name="Jouanno E."/>
            <person name="Lampietro C."/>
            <person name="Louis A."/>
            <person name="Herpin A."/>
            <person name="Echchiki A."/>
            <person name="Berthelot C."/>
            <person name="Parey E."/>
            <person name="Roest-Crollius H."/>
            <person name="Braasch I."/>
            <person name="Postlethwait J."/>
            <person name="Bobe J."/>
            <person name="Montfort J."/>
            <person name="Bouchez O."/>
            <person name="Begum T."/>
            <person name="Mejri S."/>
            <person name="Adams A."/>
            <person name="Chen W.-J."/>
            <person name="Guiguen Y."/>
        </authorList>
    </citation>
    <scope>NUCLEOTIDE SEQUENCE</scope>
    <source>
        <strain evidence="5">YG-15Mar2019-1</strain>
        <tissue evidence="5">Brain</tissue>
    </source>
</reference>
<dbReference type="AlphaFoldDB" id="A0A9D3Q6T4"/>
<dbReference type="InterPro" id="IPR036034">
    <property type="entry name" value="PDZ_sf"/>
</dbReference>
<protein>
    <recommendedName>
        <fullName evidence="4">PDZ domain-containing protein</fullName>
    </recommendedName>
</protein>
<comment type="subcellular location">
    <subcellularLocation>
        <location evidence="1">Cytoplasm</location>
    </subcellularLocation>
</comment>